<evidence type="ECO:0000313" key="2">
    <source>
        <dbReference type="Proteomes" id="UP001221898"/>
    </source>
</evidence>
<organism evidence="1 2">
    <name type="scientific">Aldrovandia affinis</name>
    <dbReference type="NCBI Taxonomy" id="143900"/>
    <lineage>
        <taxon>Eukaryota</taxon>
        <taxon>Metazoa</taxon>
        <taxon>Chordata</taxon>
        <taxon>Craniata</taxon>
        <taxon>Vertebrata</taxon>
        <taxon>Euteleostomi</taxon>
        <taxon>Actinopterygii</taxon>
        <taxon>Neopterygii</taxon>
        <taxon>Teleostei</taxon>
        <taxon>Notacanthiformes</taxon>
        <taxon>Halosauridae</taxon>
        <taxon>Aldrovandia</taxon>
    </lineage>
</organism>
<protein>
    <submittedName>
        <fullName evidence="1">Uncharacterized protein</fullName>
    </submittedName>
</protein>
<comment type="caution">
    <text evidence="1">The sequence shown here is derived from an EMBL/GenBank/DDBJ whole genome shotgun (WGS) entry which is preliminary data.</text>
</comment>
<dbReference type="EMBL" id="JAINUG010000634">
    <property type="protein sequence ID" value="KAJ8362586.1"/>
    <property type="molecule type" value="Genomic_DNA"/>
</dbReference>
<name>A0AAD7R4R0_9TELE</name>
<sequence>GTGGRVRGRRRRHFEGWLEHFGHVCLFVCLFVSTFERSCSHARWRRKWLCLSRVHHGRCVSEQSASWEVRV</sequence>
<accession>A0AAD7R4R0</accession>
<gene>
    <name evidence="1" type="ORF">AAFF_G00367840</name>
</gene>
<dbReference type="AlphaFoldDB" id="A0AAD7R4R0"/>
<keyword evidence="2" id="KW-1185">Reference proteome</keyword>
<evidence type="ECO:0000313" key="1">
    <source>
        <dbReference type="EMBL" id="KAJ8362586.1"/>
    </source>
</evidence>
<proteinExistence type="predicted"/>
<dbReference type="Proteomes" id="UP001221898">
    <property type="component" value="Unassembled WGS sequence"/>
</dbReference>
<reference evidence="1" key="1">
    <citation type="journal article" date="2023" name="Science">
        <title>Genome structures resolve the early diversification of teleost fishes.</title>
        <authorList>
            <person name="Parey E."/>
            <person name="Louis A."/>
            <person name="Montfort J."/>
            <person name="Bouchez O."/>
            <person name="Roques C."/>
            <person name="Iampietro C."/>
            <person name="Lluch J."/>
            <person name="Castinel A."/>
            <person name="Donnadieu C."/>
            <person name="Desvignes T."/>
            <person name="Floi Bucao C."/>
            <person name="Jouanno E."/>
            <person name="Wen M."/>
            <person name="Mejri S."/>
            <person name="Dirks R."/>
            <person name="Jansen H."/>
            <person name="Henkel C."/>
            <person name="Chen W.J."/>
            <person name="Zahm M."/>
            <person name="Cabau C."/>
            <person name="Klopp C."/>
            <person name="Thompson A.W."/>
            <person name="Robinson-Rechavi M."/>
            <person name="Braasch I."/>
            <person name="Lecointre G."/>
            <person name="Bobe J."/>
            <person name="Postlethwait J.H."/>
            <person name="Berthelot C."/>
            <person name="Roest Crollius H."/>
            <person name="Guiguen Y."/>
        </authorList>
    </citation>
    <scope>NUCLEOTIDE SEQUENCE</scope>
    <source>
        <strain evidence="1">NC1722</strain>
    </source>
</reference>
<feature type="non-terminal residue" evidence="1">
    <location>
        <position position="71"/>
    </location>
</feature>